<dbReference type="PANTHER" id="PTHR11439:SF450">
    <property type="entry name" value="REVERSE TRANSCRIPTASE TY1_COPIA-TYPE DOMAIN-CONTAINING PROTEIN"/>
    <property type="match status" value="1"/>
</dbReference>
<reference evidence="1 2" key="1">
    <citation type="submission" date="2024-01" db="EMBL/GenBank/DDBJ databases">
        <title>The complete chloroplast genome sequence of Lithospermum erythrorhizon: insights into the phylogenetic relationship among Boraginaceae species and the maternal lineages of purple gromwells.</title>
        <authorList>
            <person name="Okada T."/>
            <person name="Watanabe K."/>
        </authorList>
    </citation>
    <scope>NUCLEOTIDE SEQUENCE [LARGE SCALE GENOMIC DNA]</scope>
</reference>
<evidence type="ECO:0000313" key="1">
    <source>
        <dbReference type="EMBL" id="GAA0184570.1"/>
    </source>
</evidence>
<accession>A0AAV3RUL6</accession>
<name>A0AAV3RUL6_LITER</name>
<dbReference type="Proteomes" id="UP001454036">
    <property type="component" value="Unassembled WGS sequence"/>
</dbReference>
<keyword evidence="1" id="KW-0812">Transmembrane</keyword>
<dbReference type="CDD" id="cd09272">
    <property type="entry name" value="RNase_HI_RT_Ty1"/>
    <property type="match status" value="1"/>
</dbReference>
<keyword evidence="2" id="KW-1185">Reference proteome</keyword>
<comment type="caution">
    <text evidence="1">The sequence shown here is derived from an EMBL/GenBank/DDBJ whole genome shotgun (WGS) entry which is preliminary data.</text>
</comment>
<dbReference type="PANTHER" id="PTHR11439">
    <property type="entry name" value="GAG-POL-RELATED RETROTRANSPOSON"/>
    <property type="match status" value="1"/>
</dbReference>
<proteinExistence type="predicted"/>
<keyword evidence="1" id="KW-0472">Membrane</keyword>
<keyword evidence="1" id="KW-0675">Receptor</keyword>
<sequence>MFIFRRGSDMAILLLYVDDVLRTASSTSLLDYLLAGLKAEFSMMDLEKLNYFLGISAVPTDRASFYINATVKRILRYLRGTLNYDLRIRGGFISSLLVYSDANWAGCPSTRRSTTSFYLFLGSTMVSWSSKMQATVSRSSAEAEYRVVAHSVAELDWLMSLLSELGVSFPSPPMVLCDNISTTYMTVNPMKHARTKHIEIDIHFLGERVVKGVLNVSYVPAHDQLAPLIVSIPYAPISASVTVQLRLRGDDRPPI</sequence>
<organism evidence="1 2">
    <name type="scientific">Lithospermum erythrorhizon</name>
    <name type="common">Purple gromwell</name>
    <name type="synonym">Lithospermum officinale var. erythrorhizon</name>
    <dbReference type="NCBI Taxonomy" id="34254"/>
    <lineage>
        <taxon>Eukaryota</taxon>
        <taxon>Viridiplantae</taxon>
        <taxon>Streptophyta</taxon>
        <taxon>Embryophyta</taxon>
        <taxon>Tracheophyta</taxon>
        <taxon>Spermatophyta</taxon>
        <taxon>Magnoliopsida</taxon>
        <taxon>eudicotyledons</taxon>
        <taxon>Gunneridae</taxon>
        <taxon>Pentapetalae</taxon>
        <taxon>asterids</taxon>
        <taxon>lamiids</taxon>
        <taxon>Boraginales</taxon>
        <taxon>Boraginaceae</taxon>
        <taxon>Boraginoideae</taxon>
        <taxon>Lithospermeae</taxon>
        <taxon>Lithospermum</taxon>
    </lineage>
</organism>
<evidence type="ECO:0000313" key="2">
    <source>
        <dbReference type="Proteomes" id="UP001454036"/>
    </source>
</evidence>
<dbReference type="SUPFAM" id="SSF56672">
    <property type="entry name" value="DNA/RNA polymerases"/>
    <property type="match status" value="1"/>
</dbReference>
<dbReference type="EMBL" id="BAABME010011991">
    <property type="protein sequence ID" value="GAA0184570.1"/>
    <property type="molecule type" value="Genomic_DNA"/>
</dbReference>
<protein>
    <submittedName>
        <fullName evidence="1">Transmembrane signal receptor</fullName>
    </submittedName>
</protein>
<gene>
    <name evidence="1" type="ORF">LIER_31858</name>
</gene>
<dbReference type="AlphaFoldDB" id="A0AAV3RUL6"/>
<dbReference type="InterPro" id="IPR043502">
    <property type="entry name" value="DNA/RNA_pol_sf"/>
</dbReference>